<dbReference type="EMBL" id="LGCN01000001">
    <property type="protein sequence ID" value="KOT46701.1"/>
    <property type="molecule type" value="Genomic_DNA"/>
</dbReference>
<dbReference type="AlphaFoldDB" id="A0A0M8QWK7"/>
<organism evidence="1 2">
    <name type="scientific">Streptomyces caelestis</name>
    <dbReference type="NCBI Taxonomy" id="36816"/>
    <lineage>
        <taxon>Bacteria</taxon>
        <taxon>Bacillati</taxon>
        <taxon>Actinomycetota</taxon>
        <taxon>Actinomycetes</taxon>
        <taxon>Kitasatosporales</taxon>
        <taxon>Streptomycetaceae</taxon>
        <taxon>Streptomyces</taxon>
    </lineage>
</organism>
<keyword evidence="2" id="KW-1185">Reference proteome</keyword>
<dbReference type="Proteomes" id="UP000037773">
    <property type="component" value="Unassembled WGS sequence"/>
</dbReference>
<dbReference type="PATRIC" id="fig|36816.3.peg.55"/>
<name>A0A0M8QWK7_9ACTN</name>
<reference evidence="1 2" key="1">
    <citation type="submission" date="2015-07" db="EMBL/GenBank/DDBJ databases">
        <authorList>
            <person name="Noorani M."/>
        </authorList>
    </citation>
    <scope>NUCLEOTIDE SEQUENCE [LARGE SCALE GENOMIC DNA]</scope>
    <source>
        <strain evidence="1 2">NRRL B-24567</strain>
    </source>
</reference>
<evidence type="ECO:0000313" key="1">
    <source>
        <dbReference type="EMBL" id="KOT46701.1"/>
    </source>
</evidence>
<evidence type="ECO:0000313" key="2">
    <source>
        <dbReference type="Proteomes" id="UP000037773"/>
    </source>
</evidence>
<comment type="caution">
    <text evidence="1">The sequence shown here is derived from an EMBL/GenBank/DDBJ whole genome shotgun (WGS) entry which is preliminary data.</text>
</comment>
<accession>A0A0M8QWK7</accession>
<proteinExistence type="predicted"/>
<sequence>MPFQSPEPGEPAAPGSRIVVEAGDILMRRSLTDHAPAAQVHVIDAAKALEDFRLGHGTALLERAEVLLDLAIATFQARTGEHDEAAWQAAAVYMVELWATRYSAARPTAFDPAPPPPSRFTPAHPLRLETVSREAHDHILGAGRSLERKTRGVDLMDVVRAQHGIHEAARLLHDQLDGLSMPLWVLIARFCAEVQAENLRILKAPAPGTTA</sequence>
<dbReference type="RefSeq" id="WP_030819707.1">
    <property type="nucleotide sequence ID" value="NZ_LGCN01000001.1"/>
</dbReference>
<gene>
    <name evidence="1" type="ORF">ADK41_00275</name>
</gene>
<protein>
    <submittedName>
        <fullName evidence="1">Uncharacterized protein</fullName>
    </submittedName>
</protein>